<protein>
    <recommendedName>
        <fullName evidence="3">Methylene-tetrahydrofolate reductase C-terminal domain-containing protein</fullName>
    </recommendedName>
</protein>
<evidence type="ECO:0000313" key="2">
    <source>
        <dbReference type="Proteomes" id="UP000189855"/>
    </source>
</evidence>
<accession>A0AB36L037</accession>
<sequence length="97" mass="11040">MWEHFDKFFDALGKAAHLAYLKRERVRINSEARPKCGNCSFWMKSRQCPAEKNVNGQSRGPSCEGFACQKFEMSGNSKNMFAEMLAKNEAEIQAISI</sequence>
<dbReference type="Proteomes" id="UP000189855">
    <property type="component" value="Unassembled WGS sequence"/>
</dbReference>
<organism evidence="1 2">
    <name type="scientific">Pseudomonas syringae pv. tomato</name>
    <dbReference type="NCBI Taxonomy" id="323"/>
    <lineage>
        <taxon>Bacteria</taxon>
        <taxon>Pseudomonadati</taxon>
        <taxon>Pseudomonadota</taxon>
        <taxon>Gammaproteobacteria</taxon>
        <taxon>Pseudomonadales</taxon>
        <taxon>Pseudomonadaceae</taxon>
        <taxon>Pseudomonas</taxon>
    </lineage>
</organism>
<evidence type="ECO:0000313" key="1">
    <source>
        <dbReference type="EMBL" id="OPE62038.1"/>
    </source>
</evidence>
<gene>
    <name evidence="1" type="ORF">BTW15_01440</name>
</gene>
<comment type="caution">
    <text evidence="1">The sequence shown here is derived from an EMBL/GenBank/DDBJ whole genome shotgun (WGS) entry which is preliminary data.</text>
</comment>
<reference evidence="1 2" key="1">
    <citation type="journal article" date="2017" name="Mol. Ecol.">
        <title>Adaptation of the pathogen, Pseudomonas syringae, during experimental evolution on a native vs. alternative host plant.</title>
        <authorList>
            <person name="Meaden S."/>
            <person name="Koskella B."/>
        </authorList>
    </citation>
    <scope>NUCLEOTIDE SEQUENCE [LARGE SCALE GENOMIC DNA]</scope>
    <source>
        <strain evidence="1 2">PT23</strain>
    </source>
</reference>
<evidence type="ECO:0008006" key="3">
    <source>
        <dbReference type="Google" id="ProtNLM"/>
    </source>
</evidence>
<name>A0AB36L037_PSEUB</name>
<dbReference type="EMBL" id="MSDS01000001">
    <property type="protein sequence ID" value="OPE62038.1"/>
    <property type="molecule type" value="Genomic_DNA"/>
</dbReference>
<dbReference type="AlphaFoldDB" id="A0AB36L037"/>
<dbReference type="RefSeq" id="WP_054089950.1">
    <property type="nucleotide sequence ID" value="NZ_JAIFYV010000067.1"/>
</dbReference>
<proteinExistence type="predicted"/>